<dbReference type="InterPro" id="IPR036412">
    <property type="entry name" value="HAD-like_sf"/>
</dbReference>
<dbReference type="AlphaFoldDB" id="A0A0R1QQ28"/>
<accession>A0A0R1QQ28</accession>
<dbReference type="NCBIfam" id="TIGR00099">
    <property type="entry name" value="Cof-subfamily"/>
    <property type="match status" value="1"/>
</dbReference>
<comment type="caution">
    <text evidence="1">The sequence shown here is derived from an EMBL/GenBank/DDBJ whole genome shotgun (WGS) entry which is preliminary data.</text>
</comment>
<keyword evidence="1" id="KW-0378">Hydrolase</keyword>
<dbReference type="SFLD" id="SFLDS00003">
    <property type="entry name" value="Haloacid_Dehalogenase"/>
    <property type="match status" value="1"/>
</dbReference>
<dbReference type="Pfam" id="PF08282">
    <property type="entry name" value="Hydrolase_3"/>
    <property type="match status" value="1"/>
</dbReference>
<dbReference type="SFLD" id="SFLDG01144">
    <property type="entry name" value="C2.B.4:_PGP_Like"/>
    <property type="match status" value="1"/>
</dbReference>
<dbReference type="GO" id="GO:0005829">
    <property type="term" value="C:cytosol"/>
    <property type="evidence" value="ECO:0007669"/>
    <property type="project" value="TreeGrafter"/>
</dbReference>
<sequence length="273" mass="29153">MTIKLIALDIDDTLLTSDKTILPSTLEAITKCLARGIKVVLCTGRPLAGVKPWLDELGIDGPDQYVVTYNGAIIQSTTGAIIAKKLIDNAGYRWLTAFGQANHLPFNVLDAESRIYTADRDVDFVTVVQAMENSAGLSVRQPDELPKDFAITKGLYVGDQAKLDAAEPLVRETFGVAFSVIRAGKNFLEVMPAGVDKGNALKALGDAIRIKPEEMMGFGDEGNDLQMFATVGLAVAMGNGTPIAKAHADFVTATSDDGGIAKAIHQFVLDVKK</sequence>
<organism evidence="1 2">
    <name type="scientific">Lacticaseibacillus manihotivorans DSM 13343 = JCM 12514</name>
    <dbReference type="NCBI Taxonomy" id="1423769"/>
    <lineage>
        <taxon>Bacteria</taxon>
        <taxon>Bacillati</taxon>
        <taxon>Bacillota</taxon>
        <taxon>Bacilli</taxon>
        <taxon>Lactobacillales</taxon>
        <taxon>Lactobacillaceae</taxon>
        <taxon>Lacticaseibacillus</taxon>
    </lineage>
</organism>
<dbReference type="InterPro" id="IPR023214">
    <property type="entry name" value="HAD_sf"/>
</dbReference>
<dbReference type="Proteomes" id="UP000051790">
    <property type="component" value="Unassembled WGS sequence"/>
</dbReference>
<dbReference type="EMBL" id="AZEU01000105">
    <property type="protein sequence ID" value="KRL46521.1"/>
    <property type="molecule type" value="Genomic_DNA"/>
</dbReference>
<dbReference type="SUPFAM" id="SSF56784">
    <property type="entry name" value="HAD-like"/>
    <property type="match status" value="1"/>
</dbReference>
<dbReference type="GO" id="GO:0016791">
    <property type="term" value="F:phosphatase activity"/>
    <property type="evidence" value="ECO:0007669"/>
    <property type="project" value="UniProtKB-ARBA"/>
</dbReference>
<protein>
    <submittedName>
        <fullName evidence="1">Hydrolase</fullName>
    </submittedName>
</protein>
<dbReference type="PANTHER" id="PTHR10000:SF8">
    <property type="entry name" value="HAD SUPERFAMILY HYDROLASE-LIKE, TYPE 3"/>
    <property type="match status" value="1"/>
</dbReference>
<dbReference type="OrthoDB" id="9790031at2"/>
<proteinExistence type="predicted"/>
<evidence type="ECO:0000313" key="2">
    <source>
        <dbReference type="Proteomes" id="UP000051790"/>
    </source>
</evidence>
<dbReference type="RefSeq" id="WP_056963099.1">
    <property type="nucleotide sequence ID" value="NZ_AZEU01000105.1"/>
</dbReference>
<evidence type="ECO:0000313" key="1">
    <source>
        <dbReference type="EMBL" id="KRL46521.1"/>
    </source>
</evidence>
<keyword evidence="2" id="KW-1185">Reference proteome</keyword>
<dbReference type="PANTHER" id="PTHR10000">
    <property type="entry name" value="PHOSPHOSERINE PHOSPHATASE"/>
    <property type="match status" value="1"/>
</dbReference>
<dbReference type="SFLD" id="SFLDG01140">
    <property type="entry name" value="C2.B:_Phosphomannomutase_and_P"/>
    <property type="match status" value="1"/>
</dbReference>
<dbReference type="CDD" id="cd07516">
    <property type="entry name" value="HAD_Pase"/>
    <property type="match status" value="1"/>
</dbReference>
<gene>
    <name evidence="1" type="ORF">FD01_GL000416</name>
</gene>
<dbReference type="NCBIfam" id="TIGR01484">
    <property type="entry name" value="HAD-SF-IIB"/>
    <property type="match status" value="1"/>
</dbReference>
<dbReference type="InterPro" id="IPR006379">
    <property type="entry name" value="HAD-SF_hydro_IIB"/>
</dbReference>
<dbReference type="GO" id="GO:0000287">
    <property type="term" value="F:magnesium ion binding"/>
    <property type="evidence" value="ECO:0007669"/>
    <property type="project" value="TreeGrafter"/>
</dbReference>
<name>A0A0R1QQ28_9LACO</name>
<dbReference type="InterPro" id="IPR000150">
    <property type="entry name" value="Cof"/>
</dbReference>
<dbReference type="PATRIC" id="fig|1423769.4.peg.445"/>
<reference evidence="1 2" key="1">
    <citation type="journal article" date="2015" name="Genome Announc.">
        <title>Expanding the biotechnology potential of lactobacilli through comparative genomics of 213 strains and associated genera.</title>
        <authorList>
            <person name="Sun Z."/>
            <person name="Harris H.M."/>
            <person name="McCann A."/>
            <person name="Guo C."/>
            <person name="Argimon S."/>
            <person name="Zhang W."/>
            <person name="Yang X."/>
            <person name="Jeffery I.B."/>
            <person name="Cooney J.C."/>
            <person name="Kagawa T.F."/>
            <person name="Liu W."/>
            <person name="Song Y."/>
            <person name="Salvetti E."/>
            <person name="Wrobel A."/>
            <person name="Rasinkangas P."/>
            <person name="Parkhill J."/>
            <person name="Rea M.C."/>
            <person name="O'Sullivan O."/>
            <person name="Ritari J."/>
            <person name="Douillard F.P."/>
            <person name="Paul Ross R."/>
            <person name="Yang R."/>
            <person name="Briner A.E."/>
            <person name="Felis G.E."/>
            <person name="de Vos W.M."/>
            <person name="Barrangou R."/>
            <person name="Klaenhammer T.R."/>
            <person name="Caufield P.W."/>
            <person name="Cui Y."/>
            <person name="Zhang H."/>
            <person name="O'Toole P.W."/>
        </authorList>
    </citation>
    <scope>NUCLEOTIDE SEQUENCE [LARGE SCALE GENOMIC DNA]</scope>
    <source>
        <strain evidence="1 2">DSM 13343</strain>
    </source>
</reference>
<dbReference type="Gene3D" id="3.40.50.1000">
    <property type="entry name" value="HAD superfamily/HAD-like"/>
    <property type="match status" value="1"/>
</dbReference>
<dbReference type="Gene3D" id="3.30.1240.10">
    <property type="match status" value="1"/>
</dbReference>